<reference evidence="1 2" key="1">
    <citation type="submission" date="2019-12" db="EMBL/GenBank/DDBJ databases">
        <title>Hymenobacter sp. HMF4947 Genome sequencing and assembly.</title>
        <authorList>
            <person name="Kang H."/>
            <person name="Cha I."/>
            <person name="Kim H."/>
            <person name="Joh K."/>
        </authorList>
    </citation>
    <scope>NUCLEOTIDE SEQUENCE [LARGE SCALE GENOMIC DNA]</scope>
    <source>
        <strain evidence="1 2">HMF4947</strain>
    </source>
</reference>
<accession>A0A7K1TKK0</accession>
<comment type="caution">
    <text evidence="1">The sequence shown here is derived from an EMBL/GenBank/DDBJ whole genome shotgun (WGS) entry which is preliminary data.</text>
</comment>
<dbReference type="Proteomes" id="UP000441336">
    <property type="component" value="Unassembled WGS sequence"/>
</dbReference>
<dbReference type="EMBL" id="WQKZ01000008">
    <property type="protein sequence ID" value="MVN78939.1"/>
    <property type="molecule type" value="Genomic_DNA"/>
</dbReference>
<proteinExistence type="predicted"/>
<organism evidence="1 2">
    <name type="scientific">Hymenobacter ginkgonis</name>
    <dbReference type="NCBI Taxonomy" id="2682976"/>
    <lineage>
        <taxon>Bacteria</taxon>
        <taxon>Pseudomonadati</taxon>
        <taxon>Bacteroidota</taxon>
        <taxon>Cytophagia</taxon>
        <taxon>Cytophagales</taxon>
        <taxon>Hymenobacteraceae</taxon>
        <taxon>Hymenobacter</taxon>
    </lineage>
</organism>
<gene>
    <name evidence="1" type="ORF">GO988_21630</name>
</gene>
<dbReference type="RefSeq" id="WP_157569572.1">
    <property type="nucleotide sequence ID" value="NZ_WQKZ01000008.1"/>
</dbReference>
<protein>
    <submittedName>
        <fullName evidence="1">Uncharacterized protein</fullName>
    </submittedName>
</protein>
<name>A0A7K1TKK0_9BACT</name>
<sequence length="174" mass="19449">MFFEYDPTATLEGRERLTDRAQALRQALLPLREYIRLRSAKLDITSPYAAATVQHMQELEAAFRAVADYHGAVEELVALHLPRQKQAEAQELLAEREADPVYRLGYVRGYRRGLTVGQEAHERVLGLYAQHGLLPSPASSSPLVTRVQRYLAELGRRYPAVAPAPTPTVSQQAA</sequence>
<evidence type="ECO:0000313" key="2">
    <source>
        <dbReference type="Proteomes" id="UP000441336"/>
    </source>
</evidence>
<keyword evidence="2" id="KW-1185">Reference proteome</keyword>
<dbReference type="AlphaFoldDB" id="A0A7K1TKK0"/>
<evidence type="ECO:0000313" key="1">
    <source>
        <dbReference type="EMBL" id="MVN78939.1"/>
    </source>
</evidence>